<evidence type="ECO:0000313" key="3">
    <source>
        <dbReference type="Proteomes" id="UP000237319"/>
    </source>
</evidence>
<dbReference type="RefSeq" id="WP_103977121.1">
    <property type="nucleotide sequence ID" value="NZ_PGLV01000001.1"/>
</dbReference>
<evidence type="ECO:0000259" key="1">
    <source>
        <dbReference type="Pfam" id="PF20753"/>
    </source>
</evidence>
<feature type="domain" description="Phage tail-like C-terminal" evidence="1">
    <location>
        <begin position="119"/>
        <end position="206"/>
    </location>
</feature>
<dbReference type="Pfam" id="PF20753">
    <property type="entry name" value="DUF6558_C"/>
    <property type="match status" value="1"/>
</dbReference>
<proteinExistence type="predicted"/>
<keyword evidence="3" id="KW-1185">Reference proteome</keyword>
<organism evidence="2 3">
    <name type="scientific">Lysinibacillus sphaericus</name>
    <name type="common">Bacillus sphaericus</name>
    <dbReference type="NCBI Taxonomy" id="1421"/>
    <lineage>
        <taxon>Bacteria</taxon>
        <taxon>Bacillati</taxon>
        <taxon>Bacillota</taxon>
        <taxon>Bacilli</taxon>
        <taxon>Bacillales</taxon>
        <taxon>Bacillaceae</taxon>
        <taxon>Lysinibacillus</taxon>
    </lineage>
</organism>
<dbReference type="Proteomes" id="UP000237319">
    <property type="component" value="Unassembled WGS sequence"/>
</dbReference>
<sequence>MKKWGAVLNVKGSYISKIHSISTNAHKYFTTIAASIINIHAQQIEFYYSVSYDTVNWTNWAPINFNSTDLLDQYGLQNLSFRYKIVMSTTKEYQKPYIQAFSINFDPCAVIENLGDFNLKPKLWITKTNGNGPIEIINTVTNQKMQLHNLIDNEEVYIHCQKEEIVSNRQNLGVYRYDDHNDEFLELVVGKNYIQANGDFDMHIRYQHQFIQQ</sequence>
<comment type="caution">
    <text evidence="2">The sequence shown here is derived from an EMBL/GenBank/DDBJ whole genome shotgun (WGS) entry which is preliminary data.</text>
</comment>
<dbReference type="InterPro" id="IPR048276">
    <property type="entry name" value="Phage_tail-like_C"/>
</dbReference>
<dbReference type="EMBL" id="PGLV01000001">
    <property type="protein sequence ID" value="POZ57251.1"/>
    <property type="molecule type" value="Genomic_DNA"/>
</dbReference>
<dbReference type="AlphaFoldDB" id="A0A2S5D2I5"/>
<reference evidence="2 3" key="1">
    <citation type="submission" date="2017-11" db="EMBL/GenBank/DDBJ databases">
        <title>Genome sequence of Lysinibacillus sphaericus, a lignin-degrading bacteria isolated from municipal solid waste soil.</title>
        <authorList>
            <person name="Persinoti G.F."/>
            <person name="Paixao D.A."/>
            <person name="Bugg T.D."/>
            <person name="Squina F.M."/>
        </authorList>
    </citation>
    <scope>NUCLEOTIDE SEQUENCE [LARGE SCALE GENOMIC DNA]</scope>
    <source>
        <strain evidence="2 3">A1</strain>
    </source>
</reference>
<evidence type="ECO:0000313" key="2">
    <source>
        <dbReference type="EMBL" id="POZ57251.1"/>
    </source>
</evidence>
<protein>
    <recommendedName>
        <fullName evidence="1">Phage tail-like C-terminal domain-containing protein</fullName>
    </recommendedName>
</protein>
<gene>
    <name evidence="2" type="ORF">LYSIN_02035</name>
</gene>
<name>A0A2S5D2I5_LYSSH</name>
<accession>A0A2S5D2I5</accession>